<accession>A0A1B3Z6G8</accession>
<feature type="binding site" evidence="3">
    <location>
        <begin position="28"/>
        <end position="31"/>
    </location>
    <ligand>
        <name>substrate</name>
    </ligand>
</feature>
<gene>
    <name evidence="3" type="primary">rpiA</name>
    <name evidence="4" type="ORF">AWL63_02495</name>
</gene>
<dbReference type="Gene3D" id="3.30.70.260">
    <property type="match status" value="1"/>
</dbReference>
<comment type="catalytic activity">
    <reaction evidence="1 3">
        <text>aldehydo-D-ribose 5-phosphate = D-ribulose 5-phosphate</text>
        <dbReference type="Rhea" id="RHEA:14657"/>
        <dbReference type="ChEBI" id="CHEBI:58121"/>
        <dbReference type="ChEBI" id="CHEBI:58273"/>
        <dbReference type="EC" id="5.3.1.6"/>
    </reaction>
</comment>
<dbReference type="KEGG" id="span:AWL63_02495"/>
<dbReference type="PANTHER" id="PTHR11934:SF0">
    <property type="entry name" value="RIBOSE-5-PHOSPHATE ISOMERASE"/>
    <property type="match status" value="1"/>
</dbReference>
<dbReference type="GO" id="GO:0005829">
    <property type="term" value="C:cytosol"/>
    <property type="evidence" value="ECO:0007669"/>
    <property type="project" value="TreeGrafter"/>
</dbReference>
<dbReference type="InterPro" id="IPR037171">
    <property type="entry name" value="NagB/RpiA_transferase-like"/>
</dbReference>
<dbReference type="EMBL" id="CP014168">
    <property type="protein sequence ID" value="AOH83017.1"/>
    <property type="molecule type" value="Genomic_DNA"/>
</dbReference>
<organism evidence="4 5">
    <name type="scientific">Sphingomonas panacis</name>
    <dbReference type="NCBI Taxonomy" id="1560345"/>
    <lineage>
        <taxon>Bacteria</taxon>
        <taxon>Pseudomonadati</taxon>
        <taxon>Pseudomonadota</taxon>
        <taxon>Alphaproteobacteria</taxon>
        <taxon>Sphingomonadales</taxon>
        <taxon>Sphingomonadaceae</taxon>
        <taxon>Sphingomonas</taxon>
    </lineage>
</organism>
<keyword evidence="5" id="KW-1185">Reference proteome</keyword>
<evidence type="ECO:0000256" key="2">
    <source>
        <dbReference type="ARBA" id="ARBA00023235"/>
    </source>
</evidence>
<dbReference type="OrthoDB" id="5870696at2"/>
<comment type="subunit">
    <text evidence="3">Homodimer.</text>
</comment>
<dbReference type="SUPFAM" id="SSF100950">
    <property type="entry name" value="NagB/RpiA/CoA transferase-like"/>
    <property type="match status" value="1"/>
</dbReference>
<dbReference type="GO" id="GO:0004751">
    <property type="term" value="F:ribose-5-phosphate isomerase activity"/>
    <property type="evidence" value="ECO:0007669"/>
    <property type="project" value="UniProtKB-UniRule"/>
</dbReference>
<feature type="active site" description="Proton acceptor" evidence="3">
    <location>
        <position position="105"/>
    </location>
</feature>
<evidence type="ECO:0000256" key="1">
    <source>
        <dbReference type="ARBA" id="ARBA00001713"/>
    </source>
</evidence>
<proteinExistence type="inferred from homology"/>
<dbReference type="STRING" id="1560345.AWL63_02495"/>
<comment type="similarity">
    <text evidence="3">Belongs to the ribose 5-phosphate isomerase family.</text>
</comment>
<dbReference type="EC" id="5.3.1.6" evidence="3"/>
<dbReference type="Proteomes" id="UP000094256">
    <property type="component" value="Chromosome"/>
</dbReference>
<keyword evidence="2 3" id="KW-0413">Isomerase</keyword>
<dbReference type="HAMAP" id="MF_00170">
    <property type="entry name" value="Rib_5P_isom_A"/>
    <property type="match status" value="1"/>
</dbReference>
<dbReference type="UniPathway" id="UPA00115">
    <property type="reaction ID" value="UER00412"/>
</dbReference>
<dbReference type="RefSeq" id="WP_069203601.1">
    <property type="nucleotide sequence ID" value="NZ_CP014168.1"/>
</dbReference>
<dbReference type="GO" id="GO:0006014">
    <property type="term" value="P:D-ribose metabolic process"/>
    <property type="evidence" value="ECO:0007669"/>
    <property type="project" value="TreeGrafter"/>
</dbReference>
<dbReference type="NCBIfam" id="NF001924">
    <property type="entry name" value="PRK00702.1"/>
    <property type="match status" value="1"/>
</dbReference>
<dbReference type="NCBIfam" id="TIGR00021">
    <property type="entry name" value="rpiA"/>
    <property type="match status" value="1"/>
</dbReference>
<feature type="binding site" evidence="3">
    <location>
        <begin position="83"/>
        <end position="86"/>
    </location>
    <ligand>
        <name>substrate</name>
    </ligand>
</feature>
<dbReference type="GO" id="GO:0009052">
    <property type="term" value="P:pentose-phosphate shunt, non-oxidative branch"/>
    <property type="evidence" value="ECO:0007669"/>
    <property type="project" value="UniProtKB-UniRule"/>
</dbReference>
<dbReference type="InterPro" id="IPR004788">
    <property type="entry name" value="Ribose5P_isomerase_type_A"/>
</dbReference>
<dbReference type="SUPFAM" id="SSF75445">
    <property type="entry name" value="D-ribose-5-phosphate isomerase (RpiA), lid domain"/>
    <property type="match status" value="1"/>
</dbReference>
<dbReference type="CDD" id="cd01398">
    <property type="entry name" value="RPI_A"/>
    <property type="match status" value="1"/>
</dbReference>
<comment type="function">
    <text evidence="3">Catalyzes the reversible conversion of ribose-5-phosphate to ribulose 5-phosphate.</text>
</comment>
<evidence type="ECO:0000256" key="3">
    <source>
        <dbReference type="HAMAP-Rule" id="MF_00170"/>
    </source>
</evidence>
<evidence type="ECO:0000313" key="5">
    <source>
        <dbReference type="Proteomes" id="UP000094256"/>
    </source>
</evidence>
<feature type="binding site" evidence="3">
    <location>
        <position position="123"/>
    </location>
    <ligand>
        <name>substrate</name>
    </ligand>
</feature>
<feature type="binding site" evidence="3">
    <location>
        <begin position="96"/>
        <end position="99"/>
    </location>
    <ligand>
        <name>substrate</name>
    </ligand>
</feature>
<dbReference type="PANTHER" id="PTHR11934">
    <property type="entry name" value="RIBOSE-5-PHOSPHATE ISOMERASE"/>
    <property type="match status" value="1"/>
</dbReference>
<reference evidence="4 5" key="1">
    <citation type="submission" date="2016-01" db="EMBL/GenBank/DDBJ databases">
        <title>Complete genome and mega plasmid sequence of Sphingomonas panacis DCY99 elicits systemic resistance in rice to Xanthomonas oryzae.</title>
        <authorList>
            <person name="Kim Y.J."/>
            <person name="Yang D.C."/>
            <person name="Sing P."/>
        </authorList>
    </citation>
    <scope>NUCLEOTIDE SEQUENCE [LARGE SCALE GENOMIC DNA]</scope>
    <source>
        <strain evidence="4 5">DCY99</strain>
    </source>
</reference>
<evidence type="ECO:0000313" key="4">
    <source>
        <dbReference type="EMBL" id="AOH83017.1"/>
    </source>
</evidence>
<dbReference type="InterPro" id="IPR020672">
    <property type="entry name" value="Ribose5P_isomerase_typA_subgr"/>
</dbReference>
<protein>
    <recommendedName>
        <fullName evidence="3">Ribose-5-phosphate isomerase A</fullName>
        <ecNumber evidence="3">5.3.1.6</ecNumber>
    </recommendedName>
    <alternativeName>
        <fullName evidence="3">Phosphoriboisomerase A</fullName>
        <shortName evidence="3">PRI</shortName>
    </alternativeName>
</protein>
<dbReference type="AlphaFoldDB" id="A0A1B3Z6G8"/>
<sequence>MTTDEDKREAANAAVEEIADGMLVGLGTGSTAAFAIHRLGERVRAGLRVRAVATSLRSFEQARAAGIAMLDFADVAATDLAIDGTDEIDARLYAIKGAGGAMLREKIVAESAARMIVIADGSKRVAAIGAAKLPVEVLPFARSFVARRLADLGATVTLRGGDAAPFRTDQDNLVLDCRFAAFDDPLALDATLAAIPGVLGHGLFLREIDSAIICQQGQVTRIDRPV</sequence>
<comment type="pathway">
    <text evidence="3">Carbohydrate degradation; pentose phosphate pathway; D-ribose 5-phosphate from D-ribulose 5-phosphate (non-oxidative stage): step 1/1.</text>
</comment>
<name>A0A1B3Z6G8_9SPHN</name>
<dbReference type="FunFam" id="3.40.50.1360:FF:000001">
    <property type="entry name" value="Ribose-5-phosphate isomerase A"/>
    <property type="match status" value="1"/>
</dbReference>
<dbReference type="Gene3D" id="3.40.50.1360">
    <property type="match status" value="1"/>
</dbReference>
<dbReference type="Pfam" id="PF06026">
    <property type="entry name" value="Rib_5-P_isom_A"/>
    <property type="match status" value="1"/>
</dbReference>